<name>A0A0J7I2V5_9FLAO</name>
<gene>
    <name evidence="1" type="ORF">ACM46_18000</name>
</gene>
<organism evidence="1 2">
    <name type="scientific">Chryseobacterium angstadtii</name>
    <dbReference type="NCBI Taxonomy" id="558151"/>
    <lineage>
        <taxon>Bacteria</taxon>
        <taxon>Pseudomonadati</taxon>
        <taxon>Bacteroidota</taxon>
        <taxon>Flavobacteriia</taxon>
        <taxon>Flavobacteriales</taxon>
        <taxon>Weeksellaceae</taxon>
        <taxon>Chryseobacterium group</taxon>
        <taxon>Chryseobacterium</taxon>
    </lineage>
</organism>
<sequence>MDFAGKGKRKPQLDIDVSIINLDNLNPRLVPYLTDKETATQLDLIKTLYDYFDTEEIAMSLTENGYFDEEPIIIVPNKKPEDFKYLEDSDQNAAYIQSLISEGKIDFTVVEGNRRISTIKLLTDNSIRKSLNIEKSYPTTTNENVINDIKQIPCIIYENREDVSTYLGVRHILGALKWEAFAKASYIAEFITTETNKGINVNEAVKKVQEVIGDRSDIIKKQYVTYKLFLQAKEDLNDFDLKPIINRFSLLTVAYNSPTIRNYIGVKRYSEVDFNEDLVPVEKLSNLENILTWIYGNDKKNRKKVLTDSRQITNKLSHIVQYEDAVKYLLKEDDLDGAFERTNGEREFLLKKLLEANKTLSSCLQFAYKYKSDDQILSQVDDLKELIEVLKSNLT</sequence>
<keyword evidence="2" id="KW-1185">Reference proteome</keyword>
<dbReference type="OrthoDB" id="9769293at2"/>
<reference evidence="1 2" key="1">
    <citation type="journal article" date="2013" name="Int. J. Syst. Evol. Microbiol.">
        <title>Chryseobacterium angstadtii sp. nov., isolated from a newt tank.</title>
        <authorList>
            <person name="Kirk K.E."/>
            <person name="Hoffman J.A."/>
            <person name="Smith K.A."/>
            <person name="Strahan B.L."/>
            <person name="Failor K.C."/>
            <person name="Krebs J.E."/>
            <person name="Gale A.N."/>
            <person name="Do T.D."/>
            <person name="Sontag T.C."/>
            <person name="Batties A.M."/>
            <person name="Mistiszyn K."/>
            <person name="Newman J.D."/>
        </authorList>
    </citation>
    <scope>NUCLEOTIDE SEQUENCE [LARGE SCALE GENOMIC DNA]</scope>
    <source>
        <strain evidence="1 2">KM</strain>
    </source>
</reference>
<dbReference type="AlphaFoldDB" id="A0A0J7I2V5"/>
<protein>
    <recommendedName>
        <fullName evidence="3">ParB/Sulfiredoxin domain-containing protein</fullName>
    </recommendedName>
</protein>
<accession>A0A0J7I2V5</accession>
<evidence type="ECO:0000313" key="1">
    <source>
        <dbReference type="EMBL" id="KMQ60131.1"/>
    </source>
</evidence>
<evidence type="ECO:0000313" key="2">
    <source>
        <dbReference type="Proteomes" id="UP000036261"/>
    </source>
</evidence>
<dbReference type="RefSeq" id="WP_048508072.1">
    <property type="nucleotide sequence ID" value="NZ_LFND01000006.1"/>
</dbReference>
<evidence type="ECO:0008006" key="3">
    <source>
        <dbReference type="Google" id="ProtNLM"/>
    </source>
</evidence>
<dbReference type="PATRIC" id="fig|558151.6.peg.3803"/>
<comment type="caution">
    <text evidence="1">The sequence shown here is derived from an EMBL/GenBank/DDBJ whole genome shotgun (WGS) entry which is preliminary data.</text>
</comment>
<proteinExistence type="predicted"/>
<dbReference type="STRING" id="558151.ACM46_18000"/>
<dbReference type="EMBL" id="LFND01000006">
    <property type="protein sequence ID" value="KMQ60131.1"/>
    <property type="molecule type" value="Genomic_DNA"/>
</dbReference>
<dbReference type="Proteomes" id="UP000036261">
    <property type="component" value="Unassembled WGS sequence"/>
</dbReference>